<dbReference type="HOGENOM" id="CLU_162544_0_0_9"/>
<sequence>MMIHLTGTVSKIKILNYSQQPLVRFTLQTNESIVNCLISLHSLTFLADVEETMRLSITGLYNARNQFVVRAYTVLGKTKIMYEFEHSRYPKKAGTI</sequence>
<comment type="caution">
    <text evidence="1">The sequence shown here is derived from an EMBL/GenBank/DDBJ whole genome shotgun (WGS) entry which is preliminary data.</text>
</comment>
<dbReference type="EMBL" id="AJAT01000017">
    <property type="protein sequence ID" value="EOL41911.1"/>
    <property type="molecule type" value="Genomic_DNA"/>
</dbReference>
<keyword evidence="2" id="KW-1185">Reference proteome</keyword>
<dbReference type="eggNOG" id="ENOG502ZDMJ">
    <property type="taxonomic scope" value="Bacteria"/>
</dbReference>
<dbReference type="AlphaFoldDB" id="R3W387"/>
<dbReference type="Proteomes" id="UP000013785">
    <property type="component" value="Unassembled WGS sequence"/>
</dbReference>
<evidence type="ECO:0000313" key="2">
    <source>
        <dbReference type="Proteomes" id="UP000013785"/>
    </source>
</evidence>
<proteinExistence type="predicted"/>
<dbReference type="RefSeq" id="WP_010768903.1">
    <property type="nucleotide sequence ID" value="NZ_KB946329.1"/>
</dbReference>
<protein>
    <submittedName>
        <fullName evidence="1">Uncharacterized protein</fullName>
    </submittedName>
</protein>
<name>R3W387_9ENTE</name>
<reference evidence="1 2" key="1">
    <citation type="submission" date="2013-02" db="EMBL/GenBank/DDBJ databases">
        <title>The Genome Sequence of Enterococcus phoeniculicola BAA-412.</title>
        <authorList>
            <consortium name="The Broad Institute Genome Sequencing Platform"/>
            <consortium name="The Broad Institute Genome Sequencing Center for Infectious Disease"/>
            <person name="Earl A.M."/>
            <person name="Gilmore M.S."/>
            <person name="Lebreton F."/>
            <person name="Walker B."/>
            <person name="Young S.K."/>
            <person name="Zeng Q."/>
            <person name="Gargeya S."/>
            <person name="Fitzgerald M."/>
            <person name="Haas B."/>
            <person name="Abouelleil A."/>
            <person name="Alvarado L."/>
            <person name="Arachchi H.M."/>
            <person name="Berlin A.M."/>
            <person name="Chapman S.B."/>
            <person name="Dewar J."/>
            <person name="Goldberg J."/>
            <person name="Griggs A."/>
            <person name="Gujja S."/>
            <person name="Hansen M."/>
            <person name="Howarth C."/>
            <person name="Imamovic A."/>
            <person name="Larimer J."/>
            <person name="McCowan C."/>
            <person name="Murphy C."/>
            <person name="Neiman D."/>
            <person name="Pearson M."/>
            <person name="Priest M."/>
            <person name="Roberts A."/>
            <person name="Saif S."/>
            <person name="Shea T."/>
            <person name="Sisk P."/>
            <person name="Sykes S."/>
            <person name="Wortman J."/>
            <person name="Nusbaum C."/>
            <person name="Birren B."/>
        </authorList>
    </citation>
    <scope>NUCLEOTIDE SEQUENCE [LARGE SCALE GENOMIC DNA]</scope>
    <source>
        <strain evidence="1 2">ATCC BAA-412</strain>
    </source>
</reference>
<dbReference type="PATRIC" id="fig|1158610.3.peg.2235"/>
<organism evidence="1 2">
    <name type="scientific">Enterococcus phoeniculicola ATCC BAA-412</name>
    <dbReference type="NCBI Taxonomy" id="1158610"/>
    <lineage>
        <taxon>Bacteria</taxon>
        <taxon>Bacillati</taxon>
        <taxon>Bacillota</taxon>
        <taxon>Bacilli</taxon>
        <taxon>Lactobacillales</taxon>
        <taxon>Enterococcaceae</taxon>
        <taxon>Enterococcus</taxon>
    </lineage>
</organism>
<gene>
    <name evidence="1" type="ORF">UC3_02259</name>
</gene>
<dbReference type="STRING" id="154621.RV11_GL001575"/>
<accession>R3W387</accession>
<evidence type="ECO:0000313" key="1">
    <source>
        <dbReference type="EMBL" id="EOL41911.1"/>
    </source>
</evidence>